<evidence type="ECO:0000313" key="2">
    <source>
        <dbReference type="Proteomes" id="UP000479773"/>
    </source>
</evidence>
<comment type="caution">
    <text evidence="1">The sequence shown here is derived from an EMBL/GenBank/DDBJ whole genome shotgun (WGS) entry which is preliminary data.</text>
</comment>
<dbReference type="Proteomes" id="UP000479773">
    <property type="component" value="Unassembled WGS sequence"/>
</dbReference>
<dbReference type="EMBL" id="VWEQ01000023">
    <property type="protein sequence ID" value="KAA4748714.1"/>
    <property type="molecule type" value="Genomic_DNA"/>
</dbReference>
<gene>
    <name evidence="1" type="ORF">F3B44_20050</name>
</gene>
<sequence>MMILRDNTKYSSTSDNLEEFLALQNIANCKISELLEENGNNLLIYPHSFCECEDEAGKQYLLSLQTSWDGKQCTKALLETGNIVGFIGVNGLSVSIHSRFSKNATEDLFLHYMLQKVLCINIVNLLHGTTDKQIFDFLLYLFPKLLNEALVQGIYKEYQRNEYNNANVRGTIDINRHLKLNLPFNGRVAYRTREFSHDNHVTELIRHTIEYISKTIFGKALLENDAETRTSVAQIVSATPHYSRQEREKIIKSNLKAINHPYFSRYTPLQKLCLRILRHERIKYGLKEDKIYGILFDVSYLWEEYLATILTKQRFEHPNNKKGKERIYLAKQNRFPRYPDFYREYDGVIIDAKYKTEIDKRDDVNQILTYMYRLKGKYGIFIQPSNGEYRKKTYDLLGYGAENDAKLQAYLYPIPQNVSDYKRFVEKIMESENLLSMQFQPQ</sequence>
<dbReference type="PANTHER" id="PTHR38733:SF1">
    <property type="entry name" value="TYPE IV METHYL-DIRECTED RESTRICTION ENZYME ECOKMCRBC"/>
    <property type="match status" value="1"/>
</dbReference>
<proteinExistence type="predicted"/>
<dbReference type="AlphaFoldDB" id="A0A5M5PT53"/>
<dbReference type="PANTHER" id="PTHR38733">
    <property type="entry name" value="PROTEIN MCRC"/>
    <property type="match status" value="1"/>
</dbReference>
<dbReference type="RefSeq" id="WP_149918508.1">
    <property type="nucleotide sequence ID" value="NZ_JBDMMZ010000026.1"/>
</dbReference>
<reference evidence="1 2" key="1">
    <citation type="journal article" date="2019" name="Nat. Med.">
        <title>A library of human gut bacterial isolates paired with longitudinal multiomics data enables mechanistic microbiome research.</title>
        <authorList>
            <person name="Poyet M."/>
            <person name="Groussin M."/>
            <person name="Gibbons S.M."/>
            <person name="Avila-Pacheco J."/>
            <person name="Jiang X."/>
            <person name="Kearney S.M."/>
            <person name="Perrotta A.R."/>
            <person name="Berdy B."/>
            <person name="Zhao S."/>
            <person name="Lieberman T.D."/>
            <person name="Swanson P.K."/>
            <person name="Smith M."/>
            <person name="Roesemann S."/>
            <person name="Alexander J.E."/>
            <person name="Rich S.A."/>
            <person name="Livny J."/>
            <person name="Vlamakis H."/>
            <person name="Clish C."/>
            <person name="Bullock K."/>
            <person name="Deik A."/>
            <person name="Scott J."/>
            <person name="Pierce K.A."/>
            <person name="Xavier R.J."/>
            <person name="Alm E.J."/>
        </authorList>
    </citation>
    <scope>NUCLEOTIDE SEQUENCE [LARGE SCALE GENOMIC DNA]</scope>
    <source>
        <strain evidence="1 2">BIOML-A106</strain>
    </source>
</reference>
<protein>
    <recommendedName>
        <fullName evidence="3">Restriction endonuclease</fullName>
    </recommendedName>
</protein>
<organism evidence="1 2">
    <name type="scientific">Bacteroides fragilis</name>
    <dbReference type="NCBI Taxonomy" id="817"/>
    <lineage>
        <taxon>Bacteria</taxon>
        <taxon>Pseudomonadati</taxon>
        <taxon>Bacteroidota</taxon>
        <taxon>Bacteroidia</taxon>
        <taxon>Bacteroidales</taxon>
        <taxon>Bacteroidaceae</taxon>
        <taxon>Bacteroides</taxon>
    </lineage>
</organism>
<evidence type="ECO:0000313" key="1">
    <source>
        <dbReference type="EMBL" id="KAA4748714.1"/>
    </source>
</evidence>
<name>A0A5M5PT53_BACFG</name>
<dbReference type="Pfam" id="PF10117">
    <property type="entry name" value="McrBC"/>
    <property type="match status" value="1"/>
</dbReference>
<dbReference type="InterPro" id="IPR019292">
    <property type="entry name" value="McrC"/>
</dbReference>
<accession>A0A5M5PT53</accession>
<evidence type="ECO:0008006" key="3">
    <source>
        <dbReference type="Google" id="ProtNLM"/>
    </source>
</evidence>